<name>A0ABP9PP08_9BACT</name>
<dbReference type="EMBL" id="BAABIA010000011">
    <property type="protein sequence ID" value="GAA5148267.1"/>
    <property type="molecule type" value="Genomic_DNA"/>
</dbReference>
<dbReference type="SUPFAM" id="SSF53448">
    <property type="entry name" value="Nucleotide-diphospho-sugar transferases"/>
    <property type="match status" value="1"/>
</dbReference>
<comment type="caution">
    <text evidence="2">The sequence shown here is derived from an EMBL/GenBank/DDBJ whole genome shotgun (WGS) entry which is preliminary data.</text>
</comment>
<evidence type="ECO:0000313" key="2">
    <source>
        <dbReference type="EMBL" id="GAA5148267.1"/>
    </source>
</evidence>
<dbReference type="Gene3D" id="3.90.550.10">
    <property type="entry name" value="Spore Coat Polysaccharide Biosynthesis Protein SpsA, Chain A"/>
    <property type="match status" value="1"/>
</dbReference>
<evidence type="ECO:0000259" key="1">
    <source>
        <dbReference type="Pfam" id="PF00483"/>
    </source>
</evidence>
<dbReference type="InterPro" id="IPR029044">
    <property type="entry name" value="Nucleotide-diphossugar_trans"/>
</dbReference>
<evidence type="ECO:0000313" key="3">
    <source>
        <dbReference type="Proteomes" id="UP001499852"/>
    </source>
</evidence>
<protein>
    <submittedName>
        <fullName evidence="2">Nucleotidyltransferase</fullName>
    </submittedName>
</protein>
<reference evidence="3" key="1">
    <citation type="journal article" date="2019" name="Int. J. Syst. Evol. Microbiol.">
        <title>The Global Catalogue of Microorganisms (GCM) 10K type strain sequencing project: providing services to taxonomists for standard genome sequencing and annotation.</title>
        <authorList>
            <consortium name="The Broad Institute Genomics Platform"/>
            <consortium name="The Broad Institute Genome Sequencing Center for Infectious Disease"/>
            <person name="Wu L."/>
            <person name="Ma J."/>
        </authorList>
    </citation>
    <scope>NUCLEOTIDE SEQUENCE [LARGE SCALE GENOMIC DNA]</scope>
    <source>
        <strain evidence="3">JCM 18053</strain>
    </source>
</reference>
<dbReference type="Pfam" id="PF00483">
    <property type="entry name" value="NTP_transferase"/>
    <property type="match status" value="1"/>
</dbReference>
<accession>A0ABP9PP08</accession>
<organism evidence="2 3">
    <name type="scientific">Prosthecobacter algae</name>
    <dbReference type="NCBI Taxonomy" id="1144682"/>
    <lineage>
        <taxon>Bacteria</taxon>
        <taxon>Pseudomonadati</taxon>
        <taxon>Verrucomicrobiota</taxon>
        <taxon>Verrucomicrobiia</taxon>
        <taxon>Verrucomicrobiales</taxon>
        <taxon>Verrucomicrobiaceae</taxon>
        <taxon>Prosthecobacter</taxon>
    </lineage>
</organism>
<dbReference type="Proteomes" id="UP001499852">
    <property type="component" value="Unassembled WGS sequence"/>
</dbReference>
<feature type="domain" description="Nucleotidyl transferase" evidence="1">
    <location>
        <begin position="18"/>
        <end position="153"/>
    </location>
</feature>
<gene>
    <name evidence="2" type="ORF">GCM10023213_44210</name>
</gene>
<dbReference type="InterPro" id="IPR005835">
    <property type="entry name" value="NTP_transferase_dom"/>
</dbReference>
<sequence length="314" mass="34251">MQAIDFTLHFSFMKPTLLILAAGMGSRYGGLKQLDAMGPSGEVVLDYSVFDAIRAGFGKVVFVIRRDFEEQFRTQIGSKFGDRIAVDYAFQDINDLPAGFTVPEGRTKPWGTAHAVLAAEGVVNEPFLMINADDFYGRDAFAKIGADLASERASDGKSHYSMVGFYLKNTLSDHGSVARGVCTRGPDGMLSSVTEMTKIFRTPTGAENRESEPPLPLTGEEVVSMNFFGFTPDIFGHLRAAFTKFLETSGTDLKSECYVPKEVDVLIRDGKADVTVLESNDSWFGVTYPEDKADVVASIRALVAAGAYPENLWA</sequence>
<proteinExistence type="predicted"/>
<keyword evidence="3" id="KW-1185">Reference proteome</keyword>